<dbReference type="GO" id="GO:0000155">
    <property type="term" value="F:phosphorelay sensor kinase activity"/>
    <property type="evidence" value="ECO:0007669"/>
    <property type="project" value="InterPro"/>
</dbReference>
<keyword evidence="7 19" id="KW-0808">Transferase</keyword>
<evidence type="ECO:0000313" key="20">
    <source>
        <dbReference type="Proteomes" id="UP000494363"/>
    </source>
</evidence>
<evidence type="ECO:0000256" key="15">
    <source>
        <dbReference type="ARBA" id="ARBA00073143"/>
    </source>
</evidence>
<evidence type="ECO:0000256" key="12">
    <source>
        <dbReference type="ARBA" id="ARBA00022989"/>
    </source>
</evidence>
<dbReference type="CDD" id="cd00082">
    <property type="entry name" value="HisKA"/>
    <property type="match status" value="1"/>
</dbReference>
<dbReference type="Proteomes" id="UP000494363">
    <property type="component" value="Unassembled WGS sequence"/>
</dbReference>
<evidence type="ECO:0000256" key="1">
    <source>
        <dbReference type="ARBA" id="ARBA00000085"/>
    </source>
</evidence>
<evidence type="ECO:0000256" key="9">
    <source>
        <dbReference type="ARBA" id="ARBA00022741"/>
    </source>
</evidence>
<dbReference type="Pfam" id="PF00512">
    <property type="entry name" value="HisKA"/>
    <property type="match status" value="1"/>
</dbReference>
<dbReference type="InterPro" id="IPR004358">
    <property type="entry name" value="Sig_transdc_His_kin-like_C"/>
</dbReference>
<dbReference type="InterPro" id="IPR036890">
    <property type="entry name" value="HATPase_C_sf"/>
</dbReference>
<comment type="catalytic activity">
    <reaction evidence="1">
        <text>ATP + protein L-histidine = ADP + protein N-phospho-L-histidine.</text>
        <dbReference type="EC" id="2.7.13.3"/>
    </reaction>
</comment>
<dbReference type="InterPro" id="IPR017055">
    <property type="entry name" value="Sig_transdc_His_kinase_DctB"/>
</dbReference>
<accession>A0A6J5ENF5</accession>
<evidence type="ECO:0000256" key="6">
    <source>
        <dbReference type="ARBA" id="ARBA00022553"/>
    </source>
</evidence>
<keyword evidence="20" id="KW-1185">Reference proteome</keyword>
<keyword evidence="11" id="KW-0067">ATP-binding</keyword>
<evidence type="ECO:0000256" key="3">
    <source>
        <dbReference type="ARBA" id="ARBA00012438"/>
    </source>
</evidence>
<keyword evidence="12 17" id="KW-1133">Transmembrane helix</keyword>
<dbReference type="SUPFAM" id="SSF103190">
    <property type="entry name" value="Sensory domain-like"/>
    <property type="match status" value="1"/>
</dbReference>
<dbReference type="InterPro" id="IPR003594">
    <property type="entry name" value="HATPase_dom"/>
</dbReference>
<feature type="coiled-coil region" evidence="16">
    <location>
        <begin position="345"/>
        <end position="407"/>
    </location>
</feature>
<keyword evidence="16" id="KW-0175">Coiled coil</keyword>
<dbReference type="SUPFAM" id="SSF47384">
    <property type="entry name" value="Homodimeric domain of signal transducing histidine kinase"/>
    <property type="match status" value="1"/>
</dbReference>
<dbReference type="PROSITE" id="PS50109">
    <property type="entry name" value="HIS_KIN"/>
    <property type="match status" value="1"/>
</dbReference>
<feature type="domain" description="Histidine kinase" evidence="18">
    <location>
        <begin position="416"/>
        <end position="644"/>
    </location>
</feature>
<keyword evidence="14 17" id="KW-0472">Membrane</keyword>
<dbReference type="GO" id="GO:0005886">
    <property type="term" value="C:plasma membrane"/>
    <property type="evidence" value="ECO:0007669"/>
    <property type="project" value="UniProtKB-SubCell"/>
</dbReference>
<dbReference type="AlphaFoldDB" id="A0A6J5ENF5"/>
<keyword evidence="6" id="KW-0597">Phosphoprotein</keyword>
<organism evidence="19 20">
    <name type="scientific">Paraburkholderia humisilvae</name>
    <dbReference type="NCBI Taxonomy" id="627669"/>
    <lineage>
        <taxon>Bacteria</taxon>
        <taxon>Pseudomonadati</taxon>
        <taxon>Pseudomonadota</taxon>
        <taxon>Betaproteobacteria</taxon>
        <taxon>Burkholderiales</taxon>
        <taxon>Burkholderiaceae</taxon>
        <taxon>Paraburkholderia</taxon>
    </lineage>
</organism>
<dbReference type="GO" id="GO:0005524">
    <property type="term" value="F:ATP binding"/>
    <property type="evidence" value="ECO:0007669"/>
    <property type="project" value="UniProtKB-KW"/>
</dbReference>
<dbReference type="SMART" id="SM00388">
    <property type="entry name" value="HisKA"/>
    <property type="match status" value="1"/>
</dbReference>
<keyword evidence="13" id="KW-0902">Two-component regulatory system</keyword>
<dbReference type="InterPro" id="IPR036097">
    <property type="entry name" value="HisK_dim/P_sf"/>
</dbReference>
<keyword evidence="4" id="KW-1003">Cell membrane</keyword>
<name>A0A6J5ENF5_9BURK</name>
<dbReference type="Gene3D" id="3.30.565.10">
    <property type="entry name" value="Histidine kinase-like ATPase, C-terminal domain"/>
    <property type="match status" value="1"/>
</dbReference>
<dbReference type="PIRSF" id="PIRSF036431">
    <property type="entry name" value="STHK_DctB"/>
    <property type="match status" value="1"/>
</dbReference>
<dbReference type="PANTHER" id="PTHR43065:SF46">
    <property type="entry name" value="C4-DICARBOXYLATE TRANSPORT SENSOR PROTEIN DCTB"/>
    <property type="match status" value="1"/>
</dbReference>
<evidence type="ECO:0000256" key="11">
    <source>
        <dbReference type="ARBA" id="ARBA00022840"/>
    </source>
</evidence>
<evidence type="ECO:0000256" key="7">
    <source>
        <dbReference type="ARBA" id="ARBA00022679"/>
    </source>
</evidence>
<dbReference type="RefSeq" id="WP_175230037.1">
    <property type="nucleotide sequence ID" value="NZ_CADIKH010000035.1"/>
</dbReference>
<proteinExistence type="predicted"/>
<protein>
    <recommendedName>
        <fullName evidence="15">C4-dicarboxylate transport sensor protein DctB</fullName>
        <ecNumber evidence="3">2.7.13.3</ecNumber>
    </recommendedName>
</protein>
<gene>
    <name evidence="19" type="primary">dctB</name>
    <name evidence="19" type="ORF">LMG29542_05778</name>
</gene>
<evidence type="ECO:0000256" key="10">
    <source>
        <dbReference type="ARBA" id="ARBA00022777"/>
    </source>
</evidence>
<evidence type="ECO:0000256" key="2">
    <source>
        <dbReference type="ARBA" id="ARBA00004429"/>
    </source>
</evidence>
<dbReference type="InterPro" id="IPR003661">
    <property type="entry name" value="HisK_dim/P_dom"/>
</dbReference>
<dbReference type="Gene3D" id="6.10.250.3020">
    <property type="match status" value="1"/>
</dbReference>
<evidence type="ECO:0000256" key="5">
    <source>
        <dbReference type="ARBA" id="ARBA00022519"/>
    </source>
</evidence>
<evidence type="ECO:0000256" key="14">
    <source>
        <dbReference type="ARBA" id="ARBA00023136"/>
    </source>
</evidence>
<evidence type="ECO:0000256" key="17">
    <source>
        <dbReference type="SAM" id="Phobius"/>
    </source>
</evidence>
<keyword evidence="5" id="KW-0997">Cell inner membrane</keyword>
<dbReference type="Gene3D" id="3.30.450.20">
    <property type="entry name" value="PAS domain"/>
    <property type="match status" value="2"/>
</dbReference>
<dbReference type="PANTHER" id="PTHR43065">
    <property type="entry name" value="SENSOR HISTIDINE KINASE"/>
    <property type="match status" value="1"/>
</dbReference>
<dbReference type="Pfam" id="PF02518">
    <property type="entry name" value="HATPase_c"/>
    <property type="match status" value="1"/>
</dbReference>
<dbReference type="InterPro" id="IPR029151">
    <property type="entry name" value="Sensor-like_sf"/>
</dbReference>
<keyword evidence="9" id="KW-0547">Nucleotide-binding</keyword>
<dbReference type="SMART" id="SM00387">
    <property type="entry name" value="HATPase_c"/>
    <property type="match status" value="1"/>
</dbReference>
<feature type="transmembrane region" description="Helical" evidence="17">
    <location>
        <begin position="319"/>
        <end position="340"/>
    </location>
</feature>
<sequence length="655" mass="71751">MHAARPPDEDDVAQCATIGDPHRLDFAIVTRRLLVFFALVAGLVAACGLTWSISWQRGIETLRTNAAARADRTTSALRSTLERYESLPYLLAQHPIVQDVVVDPNPANVARANRYLEDLNRKARANVTYIINSDGICVAASNWLDPDSFIGVEYLFRPYFIDAVQGHVGRFFGIGTTSHDPGYFISQPVMLDGKIVGVAVVKLNLEWFQGADASEPLIVTDDHGVIFLSSVPAWKYHTVRPLSTEVIDSIRQTRQYAQQPIAPLPMTIERKLNGSAQIVRIGGGRYAPRYLASSRALGEPDWHLITMSPVDPVNADARYATIVTGFGYVSLCLLLFYWRMRRARVREVMRSRALLQKAYAELNQRVAERTADLSQANEQLKNEVRERARAEQELRAAHDELIQASKLAALGQMAAGITHELNQPLAALRSFSDNTRVLLERGDQAAAHENLEAIAALTERMGKITNQLKLFVGRARPRNARSPVACALRNVLALLQTRLQGVTVEVSLFDASAAHPIRERFNIDTEHADLMVNCDDLRLEQVLINLLGNALDAVAGRSAPRIAIDMEASGATLTITVRDNGPGIPADVLPHLFEPFFTTKEMGQGLGLGLAISSSIARDCGGSLVARNAPDGGAVFALTLRRARAQVGDPLVAGT</sequence>
<dbReference type="PRINTS" id="PR00344">
    <property type="entry name" value="BCTRLSENSOR"/>
</dbReference>
<evidence type="ECO:0000259" key="18">
    <source>
        <dbReference type="PROSITE" id="PS50109"/>
    </source>
</evidence>
<dbReference type="SUPFAM" id="SSF55874">
    <property type="entry name" value="ATPase domain of HSP90 chaperone/DNA topoisomerase II/histidine kinase"/>
    <property type="match status" value="1"/>
</dbReference>
<dbReference type="EMBL" id="CADIKH010000035">
    <property type="protein sequence ID" value="CAB3768098.1"/>
    <property type="molecule type" value="Genomic_DNA"/>
</dbReference>
<evidence type="ECO:0000256" key="4">
    <source>
        <dbReference type="ARBA" id="ARBA00022475"/>
    </source>
</evidence>
<evidence type="ECO:0000313" key="19">
    <source>
        <dbReference type="EMBL" id="CAB3768098.1"/>
    </source>
</evidence>
<dbReference type="InterPro" id="IPR005467">
    <property type="entry name" value="His_kinase_dom"/>
</dbReference>
<evidence type="ECO:0000256" key="16">
    <source>
        <dbReference type="SAM" id="Coils"/>
    </source>
</evidence>
<keyword evidence="8 17" id="KW-0812">Transmembrane</keyword>
<evidence type="ECO:0000256" key="13">
    <source>
        <dbReference type="ARBA" id="ARBA00023012"/>
    </source>
</evidence>
<feature type="transmembrane region" description="Helical" evidence="17">
    <location>
        <begin position="33"/>
        <end position="55"/>
    </location>
</feature>
<dbReference type="Gene3D" id="1.10.287.130">
    <property type="match status" value="1"/>
</dbReference>
<comment type="subcellular location">
    <subcellularLocation>
        <location evidence="2">Cell inner membrane</location>
        <topology evidence="2">Multi-pass membrane protein</topology>
    </subcellularLocation>
</comment>
<evidence type="ECO:0000256" key="8">
    <source>
        <dbReference type="ARBA" id="ARBA00022692"/>
    </source>
</evidence>
<keyword evidence="10" id="KW-0418">Kinase</keyword>
<dbReference type="EC" id="2.7.13.3" evidence="3"/>
<reference evidence="19 20" key="1">
    <citation type="submission" date="2020-04" db="EMBL/GenBank/DDBJ databases">
        <authorList>
            <person name="De Canck E."/>
        </authorList>
    </citation>
    <scope>NUCLEOTIDE SEQUENCE [LARGE SCALE GENOMIC DNA]</scope>
    <source>
        <strain evidence="19 20">LMG 29542</strain>
    </source>
</reference>
<dbReference type="FunFam" id="1.10.287.130:FF:000049">
    <property type="entry name" value="C4-dicarboxylate transport sensor protein DctB"/>
    <property type="match status" value="1"/>
</dbReference>